<keyword evidence="1" id="KW-0732">Signal</keyword>
<evidence type="ECO:0000256" key="1">
    <source>
        <dbReference type="SAM" id="SignalP"/>
    </source>
</evidence>
<reference evidence="2" key="1">
    <citation type="submission" date="2023-06" db="EMBL/GenBank/DDBJ databases">
        <title>Genomic analysis of the entomopathogenic nematode Steinernema hermaphroditum.</title>
        <authorList>
            <person name="Schwarz E.M."/>
            <person name="Heppert J.K."/>
            <person name="Baniya A."/>
            <person name="Schwartz H.T."/>
            <person name="Tan C.-H."/>
            <person name="Antoshechkin I."/>
            <person name="Sternberg P.W."/>
            <person name="Goodrich-Blair H."/>
            <person name="Dillman A.R."/>
        </authorList>
    </citation>
    <scope>NUCLEOTIDE SEQUENCE</scope>
    <source>
        <strain evidence="2">PS9179</strain>
        <tissue evidence="2">Whole animal</tissue>
    </source>
</reference>
<gene>
    <name evidence="2" type="ORF">QR680_000225</name>
</gene>
<evidence type="ECO:0000313" key="2">
    <source>
        <dbReference type="EMBL" id="KAK0393464.1"/>
    </source>
</evidence>
<accession>A0AA39GUN1</accession>
<feature type="signal peptide" evidence="1">
    <location>
        <begin position="1"/>
        <end position="19"/>
    </location>
</feature>
<dbReference type="Proteomes" id="UP001175271">
    <property type="component" value="Unassembled WGS sequence"/>
</dbReference>
<dbReference type="AlphaFoldDB" id="A0AA39GUN1"/>
<feature type="chain" id="PRO_5041393928" description="Vitellogenin domain-containing protein" evidence="1">
    <location>
        <begin position="20"/>
        <end position="431"/>
    </location>
</feature>
<comment type="caution">
    <text evidence="2">The sequence shown here is derived from an EMBL/GenBank/DDBJ whole genome shotgun (WGS) entry which is preliminary data.</text>
</comment>
<organism evidence="2 3">
    <name type="scientific">Steinernema hermaphroditum</name>
    <dbReference type="NCBI Taxonomy" id="289476"/>
    <lineage>
        <taxon>Eukaryota</taxon>
        <taxon>Metazoa</taxon>
        <taxon>Ecdysozoa</taxon>
        <taxon>Nematoda</taxon>
        <taxon>Chromadorea</taxon>
        <taxon>Rhabditida</taxon>
        <taxon>Tylenchina</taxon>
        <taxon>Panagrolaimomorpha</taxon>
        <taxon>Strongyloidoidea</taxon>
        <taxon>Steinernematidae</taxon>
        <taxon>Steinernema</taxon>
    </lineage>
</organism>
<sequence>MRLVISLLSLLLLAYGTAGLQDKVHITIRPEKGSGKWQYSLSRFVFENGKFFEYIGDISKAKSSEFVERVVIGETDKKYGENGNREVKWETISVADAKSKLIPFIVERHADWTELFVSGKPTKDMEELIKIFTEGVGAKKVYKEITMGYYGKPSEEFIIKQVKTDRVTDVTLTGDWPDHGLAILKAYLPVLDFGRLTLPEKTSLKFDKDLIDVVVNSYIKGKMNGISNVKGTLAADKLYAQSLHKDKQGTLSPELVKKGYAYWSTEGNSDLTFVLEGKNASFESHQRSSTFSPTQWNVCTLSFVVTRELVEEIHKNGNTVACADTKGNSVGDQHSSFYGLSFIPPTMFSVHTHPNRPRVHVRGTRIHLILGRTRTEQSQGDRLVFHVKCLSCRDENLSIGNDVYADRCASCGDSLIQRVGPCAIDNTLSGA</sequence>
<proteinExistence type="predicted"/>
<keyword evidence="3" id="KW-1185">Reference proteome</keyword>
<protein>
    <recommendedName>
        <fullName evidence="4">Vitellogenin domain-containing protein</fullName>
    </recommendedName>
</protein>
<dbReference type="EMBL" id="JAUCMV010000005">
    <property type="protein sequence ID" value="KAK0393464.1"/>
    <property type="molecule type" value="Genomic_DNA"/>
</dbReference>
<name>A0AA39GUN1_9BILA</name>
<evidence type="ECO:0000313" key="3">
    <source>
        <dbReference type="Proteomes" id="UP001175271"/>
    </source>
</evidence>
<evidence type="ECO:0008006" key="4">
    <source>
        <dbReference type="Google" id="ProtNLM"/>
    </source>
</evidence>